<feature type="compositionally biased region" description="Pro residues" evidence="1">
    <location>
        <begin position="48"/>
        <end position="60"/>
    </location>
</feature>
<feature type="compositionally biased region" description="Low complexity" evidence="1">
    <location>
        <begin position="93"/>
        <end position="109"/>
    </location>
</feature>
<feature type="compositionally biased region" description="Polar residues" evidence="1">
    <location>
        <begin position="112"/>
        <end position="123"/>
    </location>
</feature>
<dbReference type="Proteomes" id="UP000002281">
    <property type="component" value="Chromosome 7"/>
</dbReference>
<evidence type="ECO:0000313" key="3">
    <source>
        <dbReference type="Proteomes" id="UP000002281"/>
    </source>
</evidence>
<dbReference type="InterPro" id="IPR019322">
    <property type="entry name" value="TIMM29"/>
</dbReference>
<dbReference type="PANTHER" id="PTHR21435">
    <property type="entry name" value="MITOCHONDRIAL IMPORT INNER MEMBRANE TRANSLOCASE SUBUNIT TIM29"/>
    <property type="match status" value="1"/>
</dbReference>
<organism evidence="2 3">
    <name type="scientific">Equus caballus</name>
    <name type="common">Horse</name>
    <dbReference type="NCBI Taxonomy" id="9796"/>
    <lineage>
        <taxon>Eukaryota</taxon>
        <taxon>Metazoa</taxon>
        <taxon>Chordata</taxon>
        <taxon>Craniata</taxon>
        <taxon>Vertebrata</taxon>
        <taxon>Euteleostomi</taxon>
        <taxon>Mammalia</taxon>
        <taxon>Eutheria</taxon>
        <taxon>Laurasiatheria</taxon>
        <taxon>Perissodactyla</taxon>
        <taxon>Equidae</taxon>
        <taxon>Equus</taxon>
    </lineage>
</organism>
<reference evidence="2" key="2">
    <citation type="submission" date="2025-08" db="UniProtKB">
        <authorList>
            <consortium name="Ensembl"/>
        </authorList>
    </citation>
    <scope>IDENTIFICATION</scope>
    <source>
        <strain evidence="2">Thoroughbred</strain>
    </source>
</reference>
<feature type="compositionally biased region" description="Low complexity" evidence="1">
    <location>
        <begin position="61"/>
        <end position="83"/>
    </location>
</feature>
<dbReference type="Pfam" id="PF10171">
    <property type="entry name" value="Tim29"/>
    <property type="match status" value="1"/>
</dbReference>
<accession>A0A9L0RHM9</accession>
<dbReference type="GO" id="GO:0042721">
    <property type="term" value="C:TIM22 mitochondrial import inner membrane insertion complex"/>
    <property type="evidence" value="ECO:0000318"/>
    <property type="project" value="GO_Central"/>
</dbReference>
<keyword evidence="3" id="KW-1185">Reference proteome</keyword>
<dbReference type="PANTHER" id="PTHR21435:SF1">
    <property type="entry name" value="MITOCHONDRIAL IMPORT INNER MEMBRANE TRANSLOCASE SUBUNIT TIM29"/>
    <property type="match status" value="1"/>
</dbReference>
<dbReference type="AlphaFoldDB" id="A0A9L0RHM9"/>
<dbReference type="GeneTree" id="ENSGT00390000018541"/>
<reference evidence="2 3" key="1">
    <citation type="journal article" date="2009" name="Science">
        <title>Genome sequence, comparative analysis, and population genetics of the domestic horse.</title>
        <authorList>
            <consortium name="Broad Institute Genome Sequencing Platform"/>
            <consortium name="Broad Institute Whole Genome Assembly Team"/>
            <person name="Wade C.M."/>
            <person name="Giulotto E."/>
            <person name="Sigurdsson S."/>
            <person name="Zoli M."/>
            <person name="Gnerre S."/>
            <person name="Imsland F."/>
            <person name="Lear T.L."/>
            <person name="Adelson D.L."/>
            <person name="Bailey E."/>
            <person name="Bellone R.R."/>
            <person name="Bloecker H."/>
            <person name="Distl O."/>
            <person name="Edgar R.C."/>
            <person name="Garber M."/>
            <person name="Leeb T."/>
            <person name="Mauceli E."/>
            <person name="MacLeod J.N."/>
            <person name="Penedo M.C.T."/>
            <person name="Raison J.M."/>
            <person name="Sharpe T."/>
            <person name="Vogel J."/>
            <person name="Andersson L."/>
            <person name="Antczak D.F."/>
            <person name="Biagi T."/>
            <person name="Binns M.M."/>
            <person name="Chowdhary B.P."/>
            <person name="Coleman S.J."/>
            <person name="Della Valle G."/>
            <person name="Fryc S."/>
            <person name="Guerin G."/>
            <person name="Hasegawa T."/>
            <person name="Hill E.W."/>
            <person name="Jurka J."/>
            <person name="Kiialainen A."/>
            <person name="Lindgren G."/>
            <person name="Liu J."/>
            <person name="Magnani E."/>
            <person name="Mickelson J.R."/>
            <person name="Murray J."/>
            <person name="Nergadze S.G."/>
            <person name="Onofrio R."/>
            <person name="Pedroni S."/>
            <person name="Piras M.F."/>
            <person name="Raudsepp T."/>
            <person name="Rocchi M."/>
            <person name="Roeed K.H."/>
            <person name="Ryder O.A."/>
            <person name="Searle S."/>
            <person name="Skow L."/>
            <person name="Swinburne J.E."/>
            <person name="Syvaenen A.C."/>
            <person name="Tozaki T."/>
            <person name="Valberg S.J."/>
            <person name="Vaudin M."/>
            <person name="White J.R."/>
            <person name="Zody M.C."/>
            <person name="Lander E.S."/>
            <person name="Lindblad-Toh K."/>
        </authorList>
    </citation>
    <scope>NUCLEOTIDE SEQUENCE [LARGE SCALE GENOMIC DNA]</scope>
    <source>
        <strain evidence="2 3">Thoroughbred</strain>
    </source>
</reference>
<feature type="compositionally biased region" description="Gly residues" evidence="1">
    <location>
        <begin position="1"/>
        <end position="14"/>
    </location>
</feature>
<protein>
    <recommendedName>
        <fullName evidence="4">Translocase of inner mitochondrial membrane 29</fullName>
    </recommendedName>
</protein>
<sequence>MGGCGQRPGSGLGPARGRTHRGRPARPQLPWSLGGVTASRSEDRGQSGPPPAPPGAPPGVSPSARPAWRLTAPTGPRTRAAAPQVHPAPLTCGGSSRRGPGSLRLRGPPARSSRQLSDRTATSGVGPFPILFRREATSGNVGACAGETPRAFSFASLAFLCGTRTPSRKRMATAALKRLWSRGRGEAGGTEAAKPGVWARLGAWARALLRDYAEACGDAAAAARARPVRAAAYAGLLGGAAACCALAPGEAAFEEALLDASGTLLLLAPATRNRASEAHVQRLLWLRGRGRLRHASLGLCSLVYEAPFDAQTSLYQARCRYLQPRWADFPARVLDVGFAGRWWVLGARMRDCDINDDEFLHLPAHLRVIGPQQLRSEANERLFDEKYRPVVLTDDQVKQLLRAPSSFSVNGDDSARVVRTIWKHI</sequence>
<feature type="region of interest" description="Disordered" evidence="1">
    <location>
        <begin position="1"/>
        <end position="123"/>
    </location>
</feature>
<evidence type="ECO:0000313" key="2">
    <source>
        <dbReference type="Ensembl" id="ENSECAP00000063444.1"/>
    </source>
</evidence>
<evidence type="ECO:0000256" key="1">
    <source>
        <dbReference type="SAM" id="MobiDB-lite"/>
    </source>
</evidence>
<name>A0A9L0RHM9_HORSE</name>
<reference evidence="2" key="3">
    <citation type="submission" date="2025-09" db="UniProtKB">
        <authorList>
            <consortium name="Ensembl"/>
        </authorList>
    </citation>
    <scope>IDENTIFICATION</scope>
    <source>
        <strain evidence="2">Thoroughbred</strain>
    </source>
</reference>
<dbReference type="GO" id="GO:0045039">
    <property type="term" value="P:protein insertion into mitochondrial inner membrane"/>
    <property type="evidence" value="ECO:0000318"/>
    <property type="project" value="GO_Central"/>
</dbReference>
<proteinExistence type="predicted"/>
<dbReference type="Ensembl" id="ENSECAT00000128327.1">
    <property type="protein sequence ID" value="ENSECAP00000063444.1"/>
    <property type="gene ID" value="ENSECAG00000046578.1"/>
</dbReference>
<evidence type="ECO:0008006" key="4">
    <source>
        <dbReference type="Google" id="ProtNLM"/>
    </source>
</evidence>